<organism evidence="1 2">
    <name type="scientific">Bosea thiooxidans</name>
    <dbReference type="NCBI Taxonomy" id="53254"/>
    <lineage>
        <taxon>Bacteria</taxon>
        <taxon>Pseudomonadati</taxon>
        <taxon>Pseudomonadota</taxon>
        <taxon>Alphaproteobacteria</taxon>
        <taxon>Hyphomicrobiales</taxon>
        <taxon>Boseaceae</taxon>
        <taxon>Bosea</taxon>
    </lineage>
</organism>
<sequence length="305" mass="32258">MNVFDPTAPVAPTTLHVCTVPGLPASMRIVTTPTSTLAIGAAPWRHARRLAALPAFSGACLYILTGTEARIGKTTGLAARLRDHRRAMPMSRIDQVFVIASSGFGSDTITALEAILTQAARKAGVMPVVGAPLRVPPLDPARDRHLLHWLGEMPPLLLGAGCTLFDADFASAAERMADAATPPEERPATIGSGAIRQGWDESFPNDLLRSPATAHFVLERGGLRAQASVSGPWTVLRAGSLLTGSTETSDQIGVSRKRARLRERGLLEPAGSFQRLTRDIAVPSLTNGARLASGTNAPSTVWRAL</sequence>
<dbReference type="AlphaFoldDB" id="A0A0Q3I6H3"/>
<comment type="caution">
    <text evidence="1">The sequence shown here is derived from an EMBL/GenBank/DDBJ whole genome shotgun (WGS) entry which is preliminary data.</text>
</comment>
<protein>
    <recommendedName>
        <fullName evidence="3">GIY-YIG nuclease family protein</fullName>
    </recommendedName>
</protein>
<dbReference type="Proteomes" id="UP000051562">
    <property type="component" value="Unassembled WGS sequence"/>
</dbReference>
<proteinExistence type="predicted"/>
<accession>A0A0Q3I6H3</accession>
<evidence type="ECO:0000313" key="1">
    <source>
        <dbReference type="EMBL" id="KQK30437.1"/>
    </source>
</evidence>
<gene>
    <name evidence="1" type="ORF">ARD30_13505</name>
</gene>
<evidence type="ECO:0008006" key="3">
    <source>
        <dbReference type="Google" id="ProtNLM"/>
    </source>
</evidence>
<dbReference type="RefSeq" id="WP_055728288.1">
    <property type="nucleotide sequence ID" value="NZ_LMAR01000036.1"/>
</dbReference>
<keyword evidence="2" id="KW-1185">Reference proteome</keyword>
<name>A0A0Q3I6H3_9HYPH</name>
<reference evidence="1 2" key="1">
    <citation type="submission" date="2015-10" db="EMBL/GenBank/DDBJ databases">
        <title>Draft genome of Bosea thiooxidans.</title>
        <authorList>
            <person name="Wang X."/>
        </authorList>
    </citation>
    <scope>NUCLEOTIDE SEQUENCE [LARGE SCALE GENOMIC DNA]</scope>
    <source>
        <strain evidence="1 2">CGMCC 9174</strain>
    </source>
</reference>
<evidence type="ECO:0000313" key="2">
    <source>
        <dbReference type="Proteomes" id="UP000051562"/>
    </source>
</evidence>
<dbReference type="EMBL" id="LMAR01000036">
    <property type="protein sequence ID" value="KQK30437.1"/>
    <property type="molecule type" value="Genomic_DNA"/>
</dbReference>